<dbReference type="Proteomes" id="UP000075243">
    <property type="component" value="Unassembled WGS sequence"/>
</dbReference>
<feature type="region of interest" description="Disordered" evidence="1">
    <location>
        <begin position="29"/>
        <end position="54"/>
    </location>
</feature>
<protein>
    <submittedName>
        <fullName evidence="2">Uncharacterized protein</fullName>
    </submittedName>
</protein>
<accession>A0A151RAC7</accession>
<reference evidence="2" key="1">
    <citation type="journal article" date="2012" name="Nat. Biotechnol.">
        <title>Draft genome sequence of pigeonpea (Cajanus cajan), an orphan legume crop of resource-poor farmers.</title>
        <authorList>
            <person name="Varshney R.K."/>
            <person name="Chen W."/>
            <person name="Li Y."/>
            <person name="Bharti A.K."/>
            <person name="Saxena R.K."/>
            <person name="Schlueter J.A."/>
            <person name="Donoghue M.T."/>
            <person name="Azam S."/>
            <person name="Fan G."/>
            <person name="Whaley A.M."/>
            <person name="Farmer A.D."/>
            <person name="Sheridan J."/>
            <person name="Iwata A."/>
            <person name="Tuteja R."/>
            <person name="Penmetsa R.V."/>
            <person name="Wu W."/>
            <person name="Upadhyaya H.D."/>
            <person name="Yang S.P."/>
            <person name="Shah T."/>
            <person name="Saxena K.B."/>
            <person name="Michael T."/>
            <person name="McCombie W.R."/>
            <person name="Yang B."/>
            <person name="Zhang G."/>
            <person name="Yang H."/>
            <person name="Wang J."/>
            <person name="Spillane C."/>
            <person name="Cook D.R."/>
            <person name="May G.D."/>
            <person name="Xu X."/>
            <person name="Jackson S.A."/>
        </authorList>
    </citation>
    <scope>NUCLEOTIDE SEQUENCE [LARGE SCALE GENOMIC DNA]</scope>
</reference>
<evidence type="ECO:0000313" key="3">
    <source>
        <dbReference type="Proteomes" id="UP000075243"/>
    </source>
</evidence>
<dbReference type="OMA" id="QNERRWW"/>
<gene>
    <name evidence="2" type="ORF">KK1_039165</name>
</gene>
<proteinExistence type="predicted"/>
<dbReference type="AlphaFoldDB" id="A0A151RAC7"/>
<evidence type="ECO:0000313" key="2">
    <source>
        <dbReference type="EMBL" id="KYP39511.1"/>
    </source>
</evidence>
<dbReference type="Gramene" id="C.cajan_38865.t">
    <property type="protein sequence ID" value="C.cajan_38865.t.cds1"/>
    <property type="gene ID" value="C.cajan_38865"/>
</dbReference>
<evidence type="ECO:0000256" key="1">
    <source>
        <dbReference type="SAM" id="MobiDB-lite"/>
    </source>
</evidence>
<dbReference type="EMBL" id="KQ483901">
    <property type="protein sequence ID" value="KYP39511.1"/>
    <property type="molecule type" value="Genomic_DNA"/>
</dbReference>
<name>A0A151RAC7_CAJCA</name>
<organism evidence="2 3">
    <name type="scientific">Cajanus cajan</name>
    <name type="common">Pigeon pea</name>
    <name type="synonym">Cajanus indicus</name>
    <dbReference type="NCBI Taxonomy" id="3821"/>
    <lineage>
        <taxon>Eukaryota</taxon>
        <taxon>Viridiplantae</taxon>
        <taxon>Streptophyta</taxon>
        <taxon>Embryophyta</taxon>
        <taxon>Tracheophyta</taxon>
        <taxon>Spermatophyta</taxon>
        <taxon>Magnoliopsida</taxon>
        <taxon>eudicotyledons</taxon>
        <taxon>Gunneridae</taxon>
        <taxon>Pentapetalae</taxon>
        <taxon>rosids</taxon>
        <taxon>fabids</taxon>
        <taxon>Fabales</taxon>
        <taxon>Fabaceae</taxon>
        <taxon>Papilionoideae</taxon>
        <taxon>50 kb inversion clade</taxon>
        <taxon>NPAAA clade</taxon>
        <taxon>indigoferoid/millettioid clade</taxon>
        <taxon>Phaseoleae</taxon>
        <taxon>Cajanus</taxon>
    </lineage>
</organism>
<sequence>MKPHISGESSVANELRRSVGEKLHHVDDAADAAKQGRLLKYNQTERRRRRSHRAEDPIRTLMFLGSINHT</sequence>
<keyword evidence="3" id="KW-1185">Reference proteome</keyword>